<dbReference type="EMBL" id="CAMXCT020001438">
    <property type="protein sequence ID" value="CAL1143459.1"/>
    <property type="molecule type" value="Genomic_DNA"/>
</dbReference>
<comment type="caution">
    <text evidence="1">The sequence shown here is derived from an EMBL/GenBank/DDBJ whole genome shotgun (WGS) entry which is preliminary data.</text>
</comment>
<evidence type="ECO:0000313" key="2">
    <source>
        <dbReference type="EMBL" id="CAL1143459.1"/>
    </source>
</evidence>
<dbReference type="Proteomes" id="UP001152797">
    <property type="component" value="Unassembled WGS sequence"/>
</dbReference>
<reference evidence="1" key="1">
    <citation type="submission" date="2022-10" db="EMBL/GenBank/DDBJ databases">
        <authorList>
            <person name="Chen Y."/>
            <person name="Dougan E. K."/>
            <person name="Chan C."/>
            <person name="Rhodes N."/>
            <person name="Thang M."/>
        </authorList>
    </citation>
    <scope>NUCLEOTIDE SEQUENCE</scope>
</reference>
<evidence type="ECO:0000313" key="3">
    <source>
        <dbReference type="Proteomes" id="UP001152797"/>
    </source>
</evidence>
<organism evidence="1">
    <name type="scientific">Cladocopium goreaui</name>
    <dbReference type="NCBI Taxonomy" id="2562237"/>
    <lineage>
        <taxon>Eukaryota</taxon>
        <taxon>Sar</taxon>
        <taxon>Alveolata</taxon>
        <taxon>Dinophyceae</taxon>
        <taxon>Suessiales</taxon>
        <taxon>Symbiodiniaceae</taxon>
        <taxon>Cladocopium</taxon>
    </lineage>
</organism>
<reference evidence="2" key="2">
    <citation type="submission" date="2024-04" db="EMBL/GenBank/DDBJ databases">
        <authorList>
            <person name="Chen Y."/>
            <person name="Shah S."/>
            <person name="Dougan E. K."/>
            <person name="Thang M."/>
            <person name="Chan C."/>
        </authorList>
    </citation>
    <scope>NUCLEOTIDE SEQUENCE [LARGE SCALE GENOMIC DNA]</scope>
</reference>
<dbReference type="OrthoDB" id="448978at2759"/>
<dbReference type="EMBL" id="CAMXCT030001438">
    <property type="protein sequence ID" value="CAL4777396.1"/>
    <property type="molecule type" value="Genomic_DNA"/>
</dbReference>
<accession>A0A9P1CEB5</accession>
<dbReference type="EMBL" id="CAMXCT010001438">
    <property type="protein sequence ID" value="CAI3990084.1"/>
    <property type="molecule type" value="Genomic_DNA"/>
</dbReference>
<evidence type="ECO:0000313" key="1">
    <source>
        <dbReference type="EMBL" id="CAI3990084.1"/>
    </source>
</evidence>
<name>A0A9P1CEB5_9DINO</name>
<gene>
    <name evidence="1" type="ORF">C1SCF055_LOCUS17104</name>
</gene>
<keyword evidence="3" id="KW-1185">Reference proteome</keyword>
<protein>
    <submittedName>
        <fullName evidence="1">Uncharacterized protein</fullName>
    </submittedName>
</protein>
<dbReference type="AlphaFoldDB" id="A0A9P1CEB5"/>
<sequence>MPAAPRRGAAALLRPEPLRTAEFGTVAAATPIVFDSLQSTLECDGLSLGRGTWAEAYRRSAPGTRRRQALKMLCTLGIVTEKELADDLTVISDEHIEECVSIAMLMLEKWPPSHGLPPVHQAKDGGNTAATEFFQAQLEAMYRDKVPSPCHG</sequence>
<proteinExistence type="predicted"/>